<name>A0A0S2M089_9MICC</name>
<accession>A0A0S2M089</accession>
<dbReference type="EMBL" id="CP013200">
    <property type="protein sequence ID" value="ALO67054.1"/>
    <property type="molecule type" value="Genomic_DNA"/>
</dbReference>
<protein>
    <submittedName>
        <fullName evidence="1">Uncharacterized protein</fullName>
    </submittedName>
</protein>
<proteinExistence type="predicted"/>
<evidence type="ECO:0000313" key="1">
    <source>
        <dbReference type="EMBL" id="ALO67054.1"/>
    </source>
</evidence>
<reference evidence="2" key="1">
    <citation type="submission" date="2015-11" db="EMBL/GenBank/DDBJ databases">
        <authorList>
            <person name="Kumar R."/>
            <person name="Singh D."/>
            <person name="Swarnkar M.K."/>
            <person name="Singh A.K."/>
            <person name="Kumar S."/>
        </authorList>
    </citation>
    <scope>NUCLEOTIDE SEQUENCE [LARGE SCALE GENOMIC DNA]</scope>
    <source>
        <strain evidence="2">ERGS4:06</strain>
    </source>
</reference>
<reference evidence="1 2" key="2">
    <citation type="journal article" date="2016" name="J. Biotechnol.">
        <title>Complete genome sequence of Arthrobacter alpinus ERGS4:06, a yellow pigmented bacterium tolerant to cold and radiations isolated from Sikkim Himalaya.</title>
        <authorList>
            <person name="Kumar R."/>
            <person name="Singh D."/>
            <person name="Swarnkar M.K."/>
            <person name="Singh A.K."/>
            <person name="Kumar S."/>
        </authorList>
    </citation>
    <scope>NUCLEOTIDE SEQUENCE [LARGE SCALE GENOMIC DNA]</scope>
    <source>
        <strain evidence="1 2">ERGS4:06</strain>
    </source>
</reference>
<sequence length="80" mass="8810">MSVRTGIRDRASNHRPADWWIGMAERASPTTTGKVSISGHTGPYSGQGVWRKMVETDGGAHVRLRTTDEPTFKGFAVKPR</sequence>
<dbReference type="Proteomes" id="UP000059574">
    <property type="component" value="Chromosome"/>
</dbReference>
<evidence type="ECO:0000313" key="2">
    <source>
        <dbReference type="Proteomes" id="UP000059574"/>
    </source>
</evidence>
<organism evidence="1 2">
    <name type="scientific">Arthrobacter alpinus</name>
    <dbReference type="NCBI Taxonomy" id="656366"/>
    <lineage>
        <taxon>Bacteria</taxon>
        <taxon>Bacillati</taxon>
        <taxon>Actinomycetota</taxon>
        <taxon>Actinomycetes</taxon>
        <taxon>Micrococcales</taxon>
        <taxon>Micrococcaceae</taxon>
        <taxon>Arthrobacter</taxon>
    </lineage>
</organism>
<gene>
    <name evidence="1" type="ORF">AS189_11800</name>
</gene>
<dbReference type="AlphaFoldDB" id="A0A0S2M089"/>